<name>A0A1T4VPQ4_9GAMM</name>
<reference evidence="2" key="1">
    <citation type="submission" date="2017-02" db="EMBL/GenBank/DDBJ databases">
        <authorList>
            <person name="Varghese N."/>
            <person name="Submissions S."/>
        </authorList>
    </citation>
    <scope>NUCLEOTIDE SEQUENCE [LARGE SCALE GENOMIC DNA]</scope>
    <source>
        <strain evidence="2">DSM 22720</strain>
    </source>
</reference>
<evidence type="ECO:0008006" key="3">
    <source>
        <dbReference type="Google" id="ProtNLM"/>
    </source>
</evidence>
<accession>A0A1T4VPQ4</accession>
<gene>
    <name evidence="1" type="ORF">SAMN02745132_04159</name>
</gene>
<dbReference type="AlphaFoldDB" id="A0A1T4VPQ4"/>
<keyword evidence="2" id="KW-1185">Reference proteome</keyword>
<dbReference type="SUPFAM" id="SSF110710">
    <property type="entry name" value="TTHA0583/YokD-like"/>
    <property type="match status" value="1"/>
</dbReference>
<sequence length="138" mass="14769">KDAQDAIVLSIGVTLTSITPIHYAEELAGRSLLRRWANTADKECVEVCVGSCSNGFENLAKVLAPISASKNVLGSIWTAYPLEALLEESTLAILSTPEITHCNDENCARCEDMTKGGLIACDVQDSVSNDDPQSVQID</sequence>
<organism evidence="1 2">
    <name type="scientific">Enterovibrio nigricans DSM 22720</name>
    <dbReference type="NCBI Taxonomy" id="1121868"/>
    <lineage>
        <taxon>Bacteria</taxon>
        <taxon>Pseudomonadati</taxon>
        <taxon>Pseudomonadota</taxon>
        <taxon>Gammaproteobacteria</taxon>
        <taxon>Vibrionales</taxon>
        <taxon>Vibrionaceae</taxon>
        <taxon>Enterovibrio</taxon>
    </lineage>
</organism>
<evidence type="ECO:0000313" key="1">
    <source>
        <dbReference type="EMBL" id="SKA66936.1"/>
    </source>
</evidence>
<evidence type="ECO:0000313" key="2">
    <source>
        <dbReference type="Proteomes" id="UP000190162"/>
    </source>
</evidence>
<dbReference type="Proteomes" id="UP000190162">
    <property type="component" value="Unassembled WGS sequence"/>
</dbReference>
<protein>
    <recommendedName>
        <fullName evidence="3">Aminoglycoside N(3)-acetyltransferase</fullName>
    </recommendedName>
</protein>
<feature type="non-terminal residue" evidence="1">
    <location>
        <position position="1"/>
    </location>
</feature>
<dbReference type="InterPro" id="IPR028345">
    <property type="entry name" value="Antibiotic_NAT-like"/>
</dbReference>
<dbReference type="EMBL" id="FUXU01000090">
    <property type="protein sequence ID" value="SKA66936.1"/>
    <property type="molecule type" value="Genomic_DNA"/>
</dbReference>
<proteinExistence type="predicted"/>